<dbReference type="AlphaFoldDB" id="A0A1C5GXA1"/>
<keyword evidence="2 7" id="KW-0813">Transport</keyword>
<dbReference type="Gene3D" id="1.10.3720.10">
    <property type="entry name" value="MetI-like"/>
    <property type="match status" value="1"/>
</dbReference>
<keyword evidence="6 7" id="KW-0472">Membrane</keyword>
<feature type="transmembrane region" description="Helical" evidence="7">
    <location>
        <begin position="197"/>
        <end position="221"/>
    </location>
</feature>
<feature type="region of interest" description="Disordered" evidence="8">
    <location>
        <begin position="1"/>
        <end position="20"/>
    </location>
</feature>
<keyword evidence="11" id="KW-1185">Reference proteome</keyword>
<feature type="transmembrane region" description="Helical" evidence="7">
    <location>
        <begin position="118"/>
        <end position="137"/>
    </location>
</feature>
<dbReference type="Proteomes" id="UP000198215">
    <property type="component" value="Chromosome I"/>
</dbReference>
<dbReference type="Pfam" id="PF00528">
    <property type="entry name" value="BPD_transp_1"/>
    <property type="match status" value="1"/>
</dbReference>
<gene>
    <name evidence="10" type="ORF">GA0070614_0432</name>
</gene>
<dbReference type="EMBL" id="LT607753">
    <property type="protein sequence ID" value="SCG37771.1"/>
    <property type="molecule type" value="Genomic_DNA"/>
</dbReference>
<evidence type="ECO:0000256" key="8">
    <source>
        <dbReference type="SAM" id="MobiDB-lite"/>
    </source>
</evidence>
<keyword evidence="5 7" id="KW-1133">Transmembrane helix</keyword>
<reference evidence="11" key="1">
    <citation type="submission" date="2016-06" db="EMBL/GenBank/DDBJ databases">
        <authorList>
            <person name="Varghese N."/>
            <person name="Submissions Spin"/>
        </authorList>
    </citation>
    <scope>NUCLEOTIDE SEQUENCE [LARGE SCALE GENOMIC DNA]</scope>
    <source>
        <strain evidence="11">DSM 45161</strain>
    </source>
</reference>
<keyword evidence="3" id="KW-1003">Cell membrane</keyword>
<evidence type="ECO:0000256" key="6">
    <source>
        <dbReference type="ARBA" id="ARBA00023136"/>
    </source>
</evidence>
<keyword evidence="4 7" id="KW-0812">Transmembrane</keyword>
<accession>A0A1C5GXA1</accession>
<dbReference type="InterPro" id="IPR035906">
    <property type="entry name" value="MetI-like_sf"/>
</dbReference>
<dbReference type="RefSeq" id="WP_231933475.1">
    <property type="nucleotide sequence ID" value="NZ_LT607753.1"/>
</dbReference>
<feature type="transmembrane region" description="Helical" evidence="7">
    <location>
        <begin position="24"/>
        <end position="47"/>
    </location>
</feature>
<feature type="transmembrane region" description="Helical" evidence="7">
    <location>
        <begin position="90"/>
        <end position="111"/>
    </location>
</feature>
<dbReference type="GO" id="GO:0055085">
    <property type="term" value="P:transmembrane transport"/>
    <property type="evidence" value="ECO:0007669"/>
    <property type="project" value="InterPro"/>
</dbReference>
<evidence type="ECO:0000259" key="9">
    <source>
        <dbReference type="PROSITE" id="PS50928"/>
    </source>
</evidence>
<protein>
    <submittedName>
        <fullName evidence="10">Carbohydrate ABC transporter membrane protein 2, CUT1 family</fullName>
    </submittedName>
</protein>
<dbReference type="PANTHER" id="PTHR43744:SF12">
    <property type="entry name" value="ABC TRANSPORTER PERMEASE PROTEIN MG189-RELATED"/>
    <property type="match status" value="1"/>
</dbReference>
<evidence type="ECO:0000256" key="3">
    <source>
        <dbReference type="ARBA" id="ARBA00022475"/>
    </source>
</evidence>
<proteinExistence type="inferred from homology"/>
<dbReference type="PROSITE" id="PS50928">
    <property type="entry name" value="ABC_TM1"/>
    <property type="match status" value="1"/>
</dbReference>
<evidence type="ECO:0000256" key="1">
    <source>
        <dbReference type="ARBA" id="ARBA00004651"/>
    </source>
</evidence>
<evidence type="ECO:0000256" key="4">
    <source>
        <dbReference type="ARBA" id="ARBA00022692"/>
    </source>
</evidence>
<name>A0A1C5GXA1_9ACTN</name>
<evidence type="ECO:0000256" key="7">
    <source>
        <dbReference type="RuleBase" id="RU363032"/>
    </source>
</evidence>
<sequence length="289" mass="32373">MTRDAVKLASAPRRRPRHHRDSPMVWTHSMLIIGAVVMLFPFLWQILTSFKSIDESLLTPPVFLPTRWNLDNYRKVTDALPFGAMFLNSVASVVVRTIVQVAFCSLAGYAFARLRFPFRNTLFLLLLSIMMVPRELYLLPQSEIMKSLGWLNTLPGLIAPGLFSAFGTFLMRQFFLSLPKSLEEAAALDGAGYFRTFVSVMLPLARPGMIALAIFVALFSWNEVLWPLFVNSDTDRLNLAAGLSTLVGQGLADYPMMMAGSLLAEVPMIILFLLLQRRFIEGIAFTGSK</sequence>
<feature type="domain" description="ABC transmembrane type-1" evidence="9">
    <location>
        <begin position="86"/>
        <end position="275"/>
    </location>
</feature>
<evidence type="ECO:0000313" key="10">
    <source>
        <dbReference type="EMBL" id="SCG37771.1"/>
    </source>
</evidence>
<dbReference type="SUPFAM" id="SSF161098">
    <property type="entry name" value="MetI-like"/>
    <property type="match status" value="1"/>
</dbReference>
<comment type="subcellular location">
    <subcellularLocation>
        <location evidence="1 7">Cell membrane</location>
        <topology evidence="1 7">Multi-pass membrane protein</topology>
    </subcellularLocation>
</comment>
<dbReference type="CDD" id="cd06261">
    <property type="entry name" value="TM_PBP2"/>
    <property type="match status" value="1"/>
</dbReference>
<dbReference type="InterPro" id="IPR000515">
    <property type="entry name" value="MetI-like"/>
</dbReference>
<dbReference type="PANTHER" id="PTHR43744">
    <property type="entry name" value="ABC TRANSPORTER PERMEASE PROTEIN MG189-RELATED-RELATED"/>
    <property type="match status" value="1"/>
</dbReference>
<comment type="similarity">
    <text evidence="7">Belongs to the binding-protein-dependent transport system permease family.</text>
</comment>
<feature type="transmembrane region" description="Helical" evidence="7">
    <location>
        <begin position="157"/>
        <end position="176"/>
    </location>
</feature>
<evidence type="ECO:0000256" key="2">
    <source>
        <dbReference type="ARBA" id="ARBA00022448"/>
    </source>
</evidence>
<dbReference type="GO" id="GO:0005886">
    <property type="term" value="C:plasma membrane"/>
    <property type="evidence" value="ECO:0007669"/>
    <property type="project" value="UniProtKB-SubCell"/>
</dbReference>
<organism evidence="10 11">
    <name type="scientific">Micromonospora coxensis</name>
    <dbReference type="NCBI Taxonomy" id="356852"/>
    <lineage>
        <taxon>Bacteria</taxon>
        <taxon>Bacillati</taxon>
        <taxon>Actinomycetota</taxon>
        <taxon>Actinomycetes</taxon>
        <taxon>Micromonosporales</taxon>
        <taxon>Micromonosporaceae</taxon>
        <taxon>Micromonospora</taxon>
    </lineage>
</organism>
<evidence type="ECO:0000256" key="5">
    <source>
        <dbReference type="ARBA" id="ARBA00022989"/>
    </source>
</evidence>
<evidence type="ECO:0000313" key="11">
    <source>
        <dbReference type="Proteomes" id="UP000198215"/>
    </source>
</evidence>
<feature type="transmembrane region" description="Helical" evidence="7">
    <location>
        <begin position="254"/>
        <end position="275"/>
    </location>
</feature>